<feature type="transmembrane region" description="Helical" evidence="1">
    <location>
        <begin position="105"/>
        <end position="125"/>
    </location>
</feature>
<organism evidence="3 4">
    <name type="scientific">Rhizoclosmatium globosum</name>
    <dbReference type="NCBI Taxonomy" id="329046"/>
    <lineage>
        <taxon>Eukaryota</taxon>
        <taxon>Fungi</taxon>
        <taxon>Fungi incertae sedis</taxon>
        <taxon>Chytridiomycota</taxon>
        <taxon>Chytridiomycota incertae sedis</taxon>
        <taxon>Chytridiomycetes</taxon>
        <taxon>Chytridiales</taxon>
        <taxon>Chytriomycetaceae</taxon>
        <taxon>Rhizoclosmatium</taxon>
    </lineage>
</organism>
<feature type="transmembrane region" description="Helical" evidence="1">
    <location>
        <begin position="41"/>
        <end position="58"/>
    </location>
</feature>
<reference evidence="3 4" key="1">
    <citation type="submission" date="2016-07" db="EMBL/GenBank/DDBJ databases">
        <title>Pervasive Adenine N6-methylation of Active Genes in Fungi.</title>
        <authorList>
            <consortium name="DOE Joint Genome Institute"/>
            <person name="Mondo S.J."/>
            <person name="Dannebaum R.O."/>
            <person name="Kuo R.C."/>
            <person name="Labutti K."/>
            <person name="Haridas S."/>
            <person name="Kuo A."/>
            <person name="Salamov A."/>
            <person name="Ahrendt S.R."/>
            <person name="Lipzen A."/>
            <person name="Sullivan W."/>
            <person name="Andreopoulos W.B."/>
            <person name="Clum A."/>
            <person name="Lindquist E."/>
            <person name="Daum C."/>
            <person name="Ramamoorthy G.K."/>
            <person name="Gryganskyi A."/>
            <person name="Culley D."/>
            <person name="Magnuson J.K."/>
            <person name="James T.Y."/>
            <person name="O'Malley M.A."/>
            <person name="Stajich J.E."/>
            <person name="Spatafora J.W."/>
            <person name="Visel A."/>
            <person name="Grigoriev I.V."/>
        </authorList>
    </citation>
    <scope>NUCLEOTIDE SEQUENCE [LARGE SCALE GENOMIC DNA]</scope>
    <source>
        <strain evidence="3 4">JEL800</strain>
    </source>
</reference>
<dbReference type="PANTHER" id="PTHR46564">
    <property type="entry name" value="TRANSPOSASE"/>
    <property type="match status" value="1"/>
</dbReference>
<feature type="non-terminal residue" evidence="3">
    <location>
        <position position="1"/>
    </location>
</feature>
<keyword evidence="4" id="KW-1185">Reference proteome</keyword>
<evidence type="ECO:0000313" key="3">
    <source>
        <dbReference type="EMBL" id="ORY16047.1"/>
    </source>
</evidence>
<comment type="caution">
    <text evidence="3">The sequence shown here is derived from an EMBL/GenBank/DDBJ whole genome shotgun (WGS) entry which is preliminary data.</text>
</comment>
<gene>
    <name evidence="3" type="ORF">BCR33DRAFT_638687</name>
</gene>
<dbReference type="OrthoDB" id="2153736at2759"/>
<evidence type="ECO:0000256" key="1">
    <source>
        <dbReference type="SAM" id="Phobius"/>
    </source>
</evidence>
<dbReference type="GO" id="GO:0003676">
    <property type="term" value="F:nucleic acid binding"/>
    <property type="evidence" value="ECO:0007669"/>
    <property type="project" value="InterPro"/>
</dbReference>
<evidence type="ECO:0000259" key="2">
    <source>
        <dbReference type="Pfam" id="PF13358"/>
    </source>
</evidence>
<proteinExistence type="predicted"/>
<dbReference type="Proteomes" id="UP000193642">
    <property type="component" value="Unassembled WGS sequence"/>
</dbReference>
<dbReference type="AlphaFoldDB" id="A0A1Y2A160"/>
<feature type="domain" description="Tc1-like transposase DDE" evidence="2">
    <location>
        <begin position="3"/>
        <end position="135"/>
    </location>
</feature>
<dbReference type="PANTHER" id="PTHR46564:SF1">
    <property type="entry name" value="TRANSPOSASE"/>
    <property type="match status" value="1"/>
</dbReference>
<keyword evidence="1" id="KW-0472">Membrane</keyword>
<dbReference type="InterPro" id="IPR038717">
    <property type="entry name" value="Tc1-like_DDE_dom"/>
</dbReference>
<protein>
    <recommendedName>
        <fullName evidence="2">Tc1-like transposase DDE domain-containing protein</fullName>
    </recommendedName>
</protein>
<accession>A0A1Y2A160</accession>
<dbReference type="Pfam" id="PF13358">
    <property type="entry name" value="DDE_3"/>
    <property type="match status" value="1"/>
</dbReference>
<feature type="non-terminal residue" evidence="3">
    <location>
        <position position="135"/>
    </location>
</feature>
<evidence type="ECO:0000313" key="4">
    <source>
        <dbReference type="Proteomes" id="UP000193642"/>
    </source>
</evidence>
<keyword evidence="1" id="KW-0812">Transmembrane</keyword>
<dbReference type="Gene3D" id="3.30.420.10">
    <property type="entry name" value="Ribonuclease H-like superfamily/Ribonuclease H"/>
    <property type="match status" value="1"/>
</dbReference>
<keyword evidence="1" id="KW-1133">Transmembrane helix</keyword>
<sequence length="135" mass="15395">DNLVFLDEVSIDNRDFLRKKGWGLKGQSLVYRSEYSRKPRLSLLCFIGATGLLEVFSTDGTFDRLKFLDCCSQFALGGKVKHFPGLHSVWIMDGAKIHCDPNISFYLRSLGIVLIYLPAYCPFYNPIEVMFAMVK</sequence>
<dbReference type="InterPro" id="IPR036397">
    <property type="entry name" value="RNaseH_sf"/>
</dbReference>
<dbReference type="EMBL" id="MCGO01000304">
    <property type="protein sequence ID" value="ORY16047.1"/>
    <property type="molecule type" value="Genomic_DNA"/>
</dbReference>
<name>A0A1Y2A160_9FUNG</name>